<dbReference type="Proteomes" id="UP000708148">
    <property type="component" value="Unassembled WGS sequence"/>
</dbReference>
<reference evidence="5" key="1">
    <citation type="submission" date="2020-12" db="EMBL/GenBank/DDBJ databases">
        <authorList>
            <person name="Iha C."/>
        </authorList>
    </citation>
    <scope>NUCLEOTIDE SEQUENCE</scope>
</reference>
<evidence type="ECO:0000259" key="4">
    <source>
        <dbReference type="PROSITE" id="PS50240"/>
    </source>
</evidence>
<feature type="compositionally biased region" description="Low complexity" evidence="2">
    <location>
        <begin position="41"/>
        <end position="55"/>
    </location>
</feature>
<dbReference type="SMART" id="SM00020">
    <property type="entry name" value="Tryp_SPc"/>
    <property type="match status" value="1"/>
</dbReference>
<feature type="compositionally biased region" description="Basic and acidic residues" evidence="2">
    <location>
        <begin position="467"/>
        <end position="485"/>
    </location>
</feature>
<evidence type="ECO:0000256" key="1">
    <source>
        <dbReference type="ARBA" id="ARBA00023157"/>
    </source>
</evidence>
<dbReference type="InterPro" id="IPR009003">
    <property type="entry name" value="Peptidase_S1_PA"/>
</dbReference>
<dbReference type="InterPro" id="IPR001254">
    <property type="entry name" value="Trypsin_dom"/>
</dbReference>
<feature type="region of interest" description="Disordered" evidence="2">
    <location>
        <begin position="30"/>
        <end position="97"/>
    </location>
</feature>
<dbReference type="GO" id="GO:0004252">
    <property type="term" value="F:serine-type endopeptidase activity"/>
    <property type="evidence" value="ECO:0007669"/>
    <property type="project" value="InterPro"/>
</dbReference>
<dbReference type="EMBL" id="CAJHUC010001134">
    <property type="protein sequence ID" value="CAD7699917.1"/>
    <property type="molecule type" value="Genomic_DNA"/>
</dbReference>
<evidence type="ECO:0000256" key="2">
    <source>
        <dbReference type="SAM" id="MobiDB-lite"/>
    </source>
</evidence>
<gene>
    <name evidence="5" type="ORF">OSTQU699_LOCUS5276</name>
</gene>
<dbReference type="InterPro" id="IPR051487">
    <property type="entry name" value="Ser/Thr_Proteases_Immune/Dev"/>
</dbReference>
<dbReference type="Gene3D" id="2.40.10.10">
    <property type="entry name" value="Trypsin-like serine proteases"/>
    <property type="match status" value="1"/>
</dbReference>
<feature type="domain" description="Peptidase S1" evidence="4">
    <location>
        <begin position="121"/>
        <end position="419"/>
    </location>
</feature>
<dbReference type="AlphaFoldDB" id="A0A8S1J2E5"/>
<feature type="compositionally biased region" description="Basic and acidic residues" evidence="2">
    <location>
        <begin position="226"/>
        <end position="238"/>
    </location>
</feature>
<dbReference type="PANTHER" id="PTHR24256">
    <property type="entry name" value="TRYPTASE-RELATED"/>
    <property type="match status" value="1"/>
</dbReference>
<evidence type="ECO:0000313" key="5">
    <source>
        <dbReference type="EMBL" id="CAD7699917.1"/>
    </source>
</evidence>
<keyword evidence="3" id="KW-0732">Signal</keyword>
<comment type="caution">
    <text evidence="5">The sequence shown here is derived from an EMBL/GenBank/DDBJ whole genome shotgun (WGS) entry which is preliminary data.</text>
</comment>
<dbReference type="SUPFAM" id="SSF50494">
    <property type="entry name" value="Trypsin-like serine proteases"/>
    <property type="match status" value="1"/>
</dbReference>
<dbReference type="PROSITE" id="PS50240">
    <property type="entry name" value="TRYPSIN_DOM"/>
    <property type="match status" value="1"/>
</dbReference>
<keyword evidence="6" id="KW-1185">Reference proteome</keyword>
<organism evidence="5 6">
    <name type="scientific">Ostreobium quekettii</name>
    <dbReference type="NCBI Taxonomy" id="121088"/>
    <lineage>
        <taxon>Eukaryota</taxon>
        <taxon>Viridiplantae</taxon>
        <taxon>Chlorophyta</taxon>
        <taxon>core chlorophytes</taxon>
        <taxon>Ulvophyceae</taxon>
        <taxon>TCBD clade</taxon>
        <taxon>Bryopsidales</taxon>
        <taxon>Ostreobineae</taxon>
        <taxon>Ostreobiaceae</taxon>
        <taxon>Ostreobium</taxon>
    </lineage>
</organism>
<feature type="region of interest" description="Disordered" evidence="2">
    <location>
        <begin position="223"/>
        <end position="253"/>
    </location>
</feature>
<feature type="chain" id="PRO_5035758953" description="Peptidase S1 domain-containing protein" evidence="3">
    <location>
        <begin position="20"/>
        <end position="485"/>
    </location>
</feature>
<dbReference type="Pfam" id="PF00089">
    <property type="entry name" value="Trypsin"/>
    <property type="match status" value="1"/>
</dbReference>
<feature type="non-terminal residue" evidence="5">
    <location>
        <position position="485"/>
    </location>
</feature>
<dbReference type="InterPro" id="IPR043504">
    <property type="entry name" value="Peptidase_S1_PA_chymotrypsin"/>
</dbReference>
<feature type="signal peptide" evidence="3">
    <location>
        <begin position="1"/>
        <end position="19"/>
    </location>
</feature>
<feature type="region of interest" description="Disordered" evidence="2">
    <location>
        <begin position="436"/>
        <end position="485"/>
    </location>
</feature>
<proteinExistence type="predicted"/>
<name>A0A8S1J2E5_9CHLO</name>
<sequence>HSKPSWLLTFCAAAPLSTCRRCEAGAPPLDPRTIWAEAGAPQSPQHQPRTRPTPQDHSNDRRRSTALPSRGSHPAIASGAKEPSRAPRRSKASNFRAKIPKRMTTRRFLCLALVLLALAFAFGGEDGDADARPKACYWKAPEEGVEGAQGAQGAHLAIQFTITKEQCRHNFIFVANVLDPLVYLHQCTGVLVDKGLVAVPASCVHGKTQKDIPLVRTNSYDVNDPDELRPDFDPEKSGFSHPEGTSPKIEKLNSDRSDPVARVCKVIVHDKFNGDVGNGNNIALLQLNSTELPAAQAISEWTSADKCPQEDLSAIGWFASMSMGVVGPKLGAIVNMTYVNDTECGRVLGKIPEGAICVEPDITAQYMWDLGALLLCNDKKLLGFATHTIATHNIPRQVRAPYAFTHVSHYRDWIASRGKDASKVLLNPHEDCKEALTPEEWTSVEQSKTTDEGGASGRCEQNDEGDADGRCDKADEEKTPERCES</sequence>
<protein>
    <recommendedName>
        <fullName evidence="4">Peptidase S1 domain-containing protein</fullName>
    </recommendedName>
</protein>
<evidence type="ECO:0000313" key="6">
    <source>
        <dbReference type="Proteomes" id="UP000708148"/>
    </source>
</evidence>
<accession>A0A8S1J2E5</accession>
<evidence type="ECO:0000256" key="3">
    <source>
        <dbReference type="SAM" id="SignalP"/>
    </source>
</evidence>
<dbReference type="GO" id="GO:0006508">
    <property type="term" value="P:proteolysis"/>
    <property type="evidence" value="ECO:0007669"/>
    <property type="project" value="InterPro"/>
</dbReference>
<keyword evidence="1" id="KW-1015">Disulfide bond</keyword>